<evidence type="ECO:0000256" key="7">
    <source>
        <dbReference type="ARBA" id="ARBA00022679"/>
    </source>
</evidence>
<dbReference type="FunFam" id="1.10.510.10:FF:000202">
    <property type="entry name" value="Dual specificity testis-specific protein kinase 2"/>
    <property type="match status" value="1"/>
</dbReference>
<keyword evidence="13" id="KW-0829">Tyrosine-protein kinase</keyword>
<feature type="compositionally biased region" description="Polar residues" evidence="19">
    <location>
        <begin position="528"/>
        <end position="537"/>
    </location>
</feature>
<dbReference type="GO" id="GO:0004674">
    <property type="term" value="F:protein serine/threonine kinase activity"/>
    <property type="evidence" value="ECO:0007669"/>
    <property type="project" value="UniProtKB-KW"/>
</dbReference>
<evidence type="ECO:0000256" key="11">
    <source>
        <dbReference type="ARBA" id="ARBA00022840"/>
    </source>
</evidence>
<evidence type="ECO:0000259" key="20">
    <source>
        <dbReference type="PROSITE" id="PS50011"/>
    </source>
</evidence>
<comment type="catalytic activity">
    <reaction evidence="15">
        <text>L-seryl-[protein] + ATP = O-phospho-L-seryl-[protein] + ADP + H(+)</text>
        <dbReference type="Rhea" id="RHEA:17989"/>
        <dbReference type="Rhea" id="RHEA-COMP:9863"/>
        <dbReference type="Rhea" id="RHEA-COMP:11604"/>
        <dbReference type="ChEBI" id="CHEBI:15378"/>
        <dbReference type="ChEBI" id="CHEBI:29999"/>
        <dbReference type="ChEBI" id="CHEBI:30616"/>
        <dbReference type="ChEBI" id="CHEBI:83421"/>
        <dbReference type="ChEBI" id="CHEBI:456216"/>
        <dbReference type="EC" id="2.7.12.1"/>
    </reaction>
</comment>
<feature type="compositionally biased region" description="Polar residues" evidence="19">
    <location>
        <begin position="333"/>
        <end position="342"/>
    </location>
</feature>
<dbReference type="EC" id="2.7.12.1" evidence="4"/>
<keyword evidence="14" id="KW-0464">Manganese</keyword>
<evidence type="ECO:0000256" key="13">
    <source>
        <dbReference type="ARBA" id="ARBA00023137"/>
    </source>
</evidence>
<dbReference type="PRINTS" id="PR00109">
    <property type="entry name" value="TYRKINASE"/>
</dbReference>
<dbReference type="InterPro" id="IPR000719">
    <property type="entry name" value="Prot_kinase_dom"/>
</dbReference>
<dbReference type="GO" id="GO:0004713">
    <property type="term" value="F:protein tyrosine kinase activity"/>
    <property type="evidence" value="ECO:0007669"/>
    <property type="project" value="UniProtKB-KW"/>
</dbReference>
<feature type="region of interest" description="Disordered" evidence="19">
    <location>
        <begin position="581"/>
        <end position="613"/>
    </location>
</feature>
<keyword evidence="7" id="KW-0808">Transferase</keyword>
<protein>
    <recommendedName>
        <fullName evidence="4">dual-specificity kinase</fullName>
        <ecNumber evidence="4">2.7.12.1</ecNumber>
    </recommendedName>
</protein>
<keyword evidence="10" id="KW-0418">Kinase</keyword>
<keyword evidence="8" id="KW-0479">Metal-binding</keyword>
<dbReference type="Pfam" id="PF07714">
    <property type="entry name" value="PK_Tyr_Ser-Thr"/>
    <property type="match status" value="1"/>
</dbReference>
<evidence type="ECO:0000256" key="1">
    <source>
        <dbReference type="ARBA" id="ARBA00001936"/>
    </source>
</evidence>
<dbReference type="PANTHER" id="PTHR46485:SF5">
    <property type="entry name" value="CENTER DIVIDER, ISOFORM A"/>
    <property type="match status" value="1"/>
</dbReference>
<comment type="similarity">
    <text evidence="3">Belongs to the protein kinase superfamily. TKL Ser/Thr protein kinase family.</text>
</comment>
<keyword evidence="5" id="KW-0723">Serine/threonine-protein kinase</keyword>
<dbReference type="AlphaFoldDB" id="A0A1L8DL35"/>
<dbReference type="InterPro" id="IPR050940">
    <property type="entry name" value="Actin_reg-Ser/Thr_kinase"/>
</dbReference>
<evidence type="ECO:0000256" key="14">
    <source>
        <dbReference type="ARBA" id="ARBA00023211"/>
    </source>
</evidence>
<dbReference type="SUPFAM" id="SSF56112">
    <property type="entry name" value="Protein kinase-like (PK-like)"/>
    <property type="match status" value="1"/>
</dbReference>
<accession>A0A1L8DL35</accession>
<evidence type="ECO:0000256" key="8">
    <source>
        <dbReference type="ARBA" id="ARBA00022723"/>
    </source>
</evidence>
<dbReference type="InterPro" id="IPR011009">
    <property type="entry name" value="Kinase-like_dom_sf"/>
</dbReference>
<dbReference type="PROSITE" id="PS00109">
    <property type="entry name" value="PROTEIN_KINASE_TYR"/>
    <property type="match status" value="1"/>
</dbReference>
<evidence type="ECO:0000256" key="12">
    <source>
        <dbReference type="ARBA" id="ARBA00022842"/>
    </source>
</evidence>
<evidence type="ECO:0000256" key="17">
    <source>
        <dbReference type="ARBA" id="ARBA00051680"/>
    </source>
</evidence>
<sequence>MSVSQQSGPGPPFKRGLSDRSVTGPSCRALKTAVSALYSVDDFVKEKIGSGFFSEVYKVTHRTTGQVMVLKMNQLRSNRPNMLREVQLLNKLSHPNILSFMGVCVQEGQLHALTEYMTGGSLEQLISQSQSDKLSPCVKIRLALGISRGMQYVHDAGIFHRDLTSKNVLIRKFADGQLDAVVGDFGLAAKIPRKKCGKNRLDTVGSPYWMSPECLNGLWYDQTSDVFSYGIILCELIASIEADPDILPRTGSFGLDYLAFVDLCPADTPPAFLRLAFYCCTYDPKSRPTFTELVKKMTMLLDKVTDEDSILHIVTSPLSGVTAGDRGGANGIVSNGVTNGKRNSMDGRVNPSESSEEDENLVRMRTKSELKDHAPLQNRRSMSENVIVFPQHTTPSDKARCHMLNRQIRGPDSPTPDSPTYSNVTLRKVAETMFLKDPQYKSRGGGENTKLNPFTALAQLRGVKKILGANPSTYTAGVGDLFSSCFEMSSPLVKEEWQPFDKNSRNGEITPKSLPNSPISGRKEYSCNFDQSTTVDGSTAKGRKKQDSDDSRRVVLELDLPKCTGTIKKFKANSLFSHPLFKNGQNDREDTPSDASHNADEATDECAKEMIEKSKSDSSETVCYENSKVLNRRGSTESGFFSCLNEDFGGGTSSASYKASCCCFDRIHVDQTDRIPLCSCCYFSAPYQTPKKDDIELSNQTLNDTTGILRLEDTSTPVSSLRSLDDLELSDSRKQRFYCRHHMIGSNVDIDTRSIDMGFINRLALDSEINSLIQKSQFANQLLYCKNRTSSIYTDSSDDISSLAGSDSLLWDDRSYTSIPNTRSAQIAKIVEYFERKGQAFKQFSVPESLKSTPSMQFTQAQQLARYPSGSATSPLTGCFADIRRDYGLERRYVDYNNRNADYEAFCLELDKKPTQQRLTVCEGAVRSKLQLFDKLKQNSSISGAGNSSGGQTEN</sequence>
<dbReference type="EMBL" id="GFDF01007020">
    <property type="protein sequence ID" value="JAV07064.1"/>
    <property type="molecule type" value="Transcribed_RNA"/>
</dbReference>
<evidence type="ECO:0000256" key="6">
    <source>
        <dbReference type="ARBA" id="ARBA00022553"/>
    </source>
</evidence>
<dbReference type="FunFam" id="3.30.200.20:FF:000134">
    <property type="entry name" value="Dual specificity testis-specific protein kinase 2"/>
    <property type="match status" value="1"/>
</dbReference>
<dbReference type="GO" id="GO:0004712">
    <property type="term" value="F:protein serine/threonine/tyrosine kinase activity"/>
    <property type="evidence" value="ECO:0007669"/>
    <property type="project" value="UniProtKB-EC"/>
</dbReference>
<organism evidence="21">
    <name type="scientific">Nyssomyia neivai</name>
    <dbReference type="NCBI Taxonomy" id="330878"/>
    <lineage>
        <taxon>Eukaryota</taxon>
        <taxon>Metazoa</taxon>
        <taxon>Ecdysozoa</taxon>
        <taxon>Arthropoda</taxon>
        <taxon>Hexapoda</taxon>
        <taxon>Insecta</taxon>
        <taxon>Pterygota</taxon>
        <taxon>Neoptera</taxon>
        <taxon>Endopterygota</taxon>
        <taxon>Diptera</taxon>
        <taxon>Nematocera</taxon>
        <taxon>Psychodoidea</taxon>
        <taxon>Psychodidae</taxon>
        <taxon>Nyssomyia</taxon>
    </lineage>
</organism>
<dbReference type="InterPro" id="IPR017441">
    <property type="entry name" value="Protein_kinase_ATP_BS"/>
</dbReference>
<feature type="region of interest" description="Disordered" evidence="19">
    <location>
        <begin position="501"/>
        <end position="551"/>
    </location>
</feature>
<keyword evidence="6" id="KW-0597">Phosphoprotein</keyword>
<dbReference type="Gene3D" id="3.30.200.20">
    <property type="entry name" value="Phosphorylase Kinase, domain 1"/>
    <property type="match status" value="1"/>
</dbReference>
<dbReference type="PROSITE" id="PS50011">
    <property type="entry name" value="PROTEIN_KINASE_DOM"/>
    <property type="match status" value="1"/>
</dbReference>
<dbReference type="GO" id="GO:0005634">
    <property type="term" value="C:nucleus"/>
    <property type="evidence" value="ECO:0007669"/>
    <property type="project" value="TreeGrafter"/>
</dbReference>
<feature type="domain" description="Protein kinase" evidence="20">
    <location>
        <begin position="42"/>
        <end position="300"/>
    </location>
</feature>
<evidence type="ECO:0000256" key="16">
    <source>
        <dbReference type="ARBA" id="ARBA00049308"/>
    </source>
</evidence>
<evidence type="ECO:0000256" key="9">
    <source>
        <dbReference type="ARBA" id="ARBA00022741"/>
    </source>
</evidence>
<comment type="catalytic activity">
    <reaction evidence="17">
        <text>L-tyrosyl-[protein] + ATP = O-phospho-L-tyrosyl-[protein] + ADP + H(+)</text>
        <dbReference type="Rhea" id="RHEA:10596"/>
        <dbReference type="Rhea" id="RHEA-COMP:10136"/>
        <dbReference type="Rhea" id="RHEA-COMP:20101"/>
        <dbReference type="ChEBI" id="CHEBI:15378"/>
        <dbReference type="ChEBI" id="CHEBI:30616"/>
        <dbReference type="ChEBI" id="CHEBI:46858"/>
        <dbReference type="ChEBI" id="CHEBI:61978"/>
        <dbReference type="ChEBI" id="CHEBI:456216"/>
        <dbReference type="EC" id="2.7.12.1"/>
    </reaction>
</comment>
<evidence type="ECO:0000313" key="21">
    <source>
        <dbReference type="EMBL" id="JAV07064.1"/>
    </source>
</evidence>
<evidence type="ECO:0000256" key="5">
    <source>
        <dbReference type="ARBA" id="ARBA00022527"/>
    </source>
</evidence>
<keyword evidence="11 18" id="KW-0067">ATP-binding</keyword>
<evidence type="ECO:0000256" key="15">
    <source>
        <dbReference type="ARBA" id="ARBA00049003"/>
    </source>
</evidence>
<evidence type="ECO:0000256" key="18">
    <source>
        <dbReference type="PROSITE-ProRule" id="PRU10141"/>
    </source>
</evidence>
<dbReference type="PROSITE" id="PS00107">
    <property type="entry name" value="PROTEIN_KINASE_ATP"/>
    <property type="match status" value="1"/>
</dbReference>
<dbReference type="GO" id="GO:0046872">
    <property type="term" value="F:metal ion binding"/>
    <property type="evidence" value="ECO:0007669"/>
    <property type="project" value="UniProtKB-KW"/>
</dbReference>
<keyword evidence="12" id="KW-0460">Magnesium</keyword>
<comment type="cofactor">
    <cofactor evidence="2">
        <name>Mg(2+)</name>
        <dbReference type="ChEBI" id="CHEBI:18420"/>
    </cofactor>
</comment>
<name>A0A1L8DL35_9DIPT</name>
<feature type="compositionally biased region" description="Basic and acidic residues" evidence="19">
    <location>
        <begin position="585"/>
        <end position="613"/>
    </location>
</feature>
<evidence type="ECO:0000256" key="19">
    <source>
        <dbReference type="SAM" id="MobiDB-lite"/>
    </source>
</evidence>
<comment type="cofactor">
    <cofactor evidence="1">
        <name>Mn(2+)</name>
        <dbReference type="ChEBI" id="CHEBI:29035"/>
    </cofactor>
</comment>
<dbReference type="GO" id="GO:0005737">
    <property type="term" value="C:cytoplasm"/>
    <property type="evidence" value="ECO:0007669"/>
    <property type="project" value="TreeGrafter"/>
</dbReference>
<evidence type="ECO:0000256" key="3">
    <source>
        <dbReference type="ARBA" id="ARBA00005843"/>
    </source>
</evidence>
<dbReference type="InterPro" id="IPR001245">
    <property type="entry name" value="Ser-Thr/Tyr_kinase_cat_dom"/>
</dbReference>
<dbReference type="PANTHER" id="PTHR46485">
    <property type="entry name" value="LIM DOMAIN KINASE 1"/>
    <property type="match status" value="1"/>
</dbReference>
<dbReference type="GO" id="GO:0005524">
    <property type="term" value="F:ATP binding"/>
    <property type="evidence" value="ECO:0007669"/>
    <property type="project" value="UniProtKB-UniRule"/>
</dbReference>
<feature type="binding site" evidence="18">
    <location>
        <position position="71"/>
    </location>
    <ligand>
        <name>ATP</name>
        <dbReference type="ChEBI" id="CHEBI:30616"/>
    </ligand>
</feature>
<dbReference type="Gene3D" id="1.10.510.10">
    <property type="entry name" value="Transferase(Phosphotransferase) domain 1"/>
    <property type="match status" value="1"/>
</dbReference>
<dbReference type="InterPro" id="IPR008266">
    <property type="entry name" value="Tyr_kinase_AS"/>
</dbReference>
<evidence type="ECO:0000256" key="4">
    <source>
        <dbReference type="ARBA" id="ARBA00013203"/>
    </source>
</evidence>
<evidence type="ECO:0000256" key="2">
    <source>
        <dbReference type="ARBA" id="ARBA00001946"/>
    </source>
</evidence>
<comment type="catalytic activity">
    <reaction evidence="16">
        <text>L-threonyl-[protein] + ATP = O-phospho-L-threonyl-[protein] + ADP + H(+)</text>
        <dbReference type="Rhea" id="RHEA:46608"/>
        <dbReference type="Rhea" id="RHEA-COMP:11060"/>
        <dbReference type="Rhea" id="RHEA-COMP:11605"/>
        <dbReference type="ChEBI" id="CHEBI:15378"/>
        <dbReference type="ChEBI" id="CHEBI:30013"/>
        <dbReference type="ChEBI" id="CHEBI:30616"/>
        <dbReference type="ChEBI" id="CHEBI:61977"/>
        <dbReference type="ChEBI" id="CHEBI:456216"/>
        <dbReference type="EC" id="2.7.12.1"/>
    </reaction>
</comment>
<feature type="region of interest" description="Disordered" evidence="19">
    <location>
        <begin position="333"/>
        <end position="361"/>
    </location>
</feature>
<proteinExistence type="inferred from homology"/>
<keyword evidence="9 18" id="KW-0547">Nucleotide-binding</keyword>
<dbReference type="GO" id="GO:0030036">
    <property type="term" value="P:actin cytoskeleton organization"/>
    <property type="evidence" value="ECO:0007669"/>
    <property type="project" value="TreeGrafter"/>
</dbReference>
<reference evidence="21" key="1">
    <citation type="submission" date="2016-12" db="EMBL/GenBank/DDBJ databases">
        <title>An insight into the sialome and mialome of the sand fly, Nyssomyia neivai.</title>
        <authorList>
            <person name="Sebastian V."/>
            <person name="Goulart T.M."/>
            <person name="Oliveira W."/>
            <person name="Calvo E."/>
            <person name="Oliveira L.F."/>
            <person name="Pinto M.C."/>
            <person name="Rosselino A.M."/>
            <person name="Ribeiro J.M."/>
        </authorList>
    </citation>
    <scope>NUCLEOTIDE SEQUENCE</scope>
</reference>
<feature type="region of interest" description="Disordered" evidence="19">
    <location>
        <begin position="1"/>
        <end position="22"/>
    </location>
</feature>
<evidence type="ECO:0000256" key="10">
    <source>
        <dbReference type="ARBA" id="ARBA00022777"/>
    </source>
</evidence>